<keyword evidence="2" id="KW-0560">Oxidoreductase</keyword>
<keyword evidence="4" id="KW-0732">Signal</keyword>
<reference evidence="6" key="1">
    <citation type="journal article" date="2014" name="Int. J. Syst. Evol. Microbiol.">
        <title>Complete genome sequence of Corynebacterium casei LMG S-19264T (=DSM 44701T), isolated from a smear-ripened cheese.</title>
        <authorList>
            <consortium name="US DOE Joint Genome Institute (JGI-PGF)"/>
            <person name="Walter F."/>
            <person name="Albersmeier A."/>
            <person name="Kalinowski J."/>
            <person name="Ruckert C."/>
        </authorList>
    </citation>
    <scope>NUCLEOTIDE SEQUENCE</scope>
    <source>
        <strain evidence="6">JCM 3090</strain>
    </source>
</reference>
<evidence type="ECO:0000259" key="5">
    <source>
        <dbReference type="SMART" id="SM00822"/>
    </source>
</evidence>
<feature type="domain" description="Ketoreductase" evidence="5">
    <location>
        <begin position="3"/>
        <end position="178"/>
    </location>
</feature>
<reference evidence="6" key="2">
    <citation type="submission" date="2020-09" db="EMBL/GenBank/DDBJ databases">
        <authorList>
            <person name="Sun Q."/>
            <person name="Ohkuma M."/>
        </authorList>
    </citation>
    <scope>NUCLEOTIDE SEQUENCE</scope>
    <source>
        <strain evidence="6">JCM 3090</strain>
    </source>
</reference>
<evidence type="ECO:0000256" key="2">
    <source>
        <dbReference type="ARBA" id="ARBA00023002"/>
    </source>
</evidence>
<evidence type="ECO:0000313" key="6">
    <source>
        <dbReference type="EMBL" id="GGJ88501.1"/>
    </source>
</evidence>
<dbReference type="InterPro" id="IPR051911">
    <property type="entry name" value="SDR_oxidoreductase"/>
</dbReference>
<dbReference type="Gene3D" id="3.40.50.720">
    <property type="entry name" value="NAD(P)-binding Rossmann-like Domain"/>
    <property type="match status" value="1"/>
</dbReference>
<feature type="signal peptide" evidence="4">
    <location>
        <begin position="1"/>
        <end position="21"/>
    </location>
</feature>
<evidence type="ECO:0000313" key="7">
    <source>
        <dbReference type="Proteomes" id="UP000649739"/>
    </source>
</evidence>
<dbReference type="PANTHER" id="PTHR43976:SF16">
    <property type="entry name" value="SHORT-CHAIN DEHYDROGENASE_REDUCTASE FAMILY PROTEIN"/>
    <property type="match status" value="1"/>
</dbReference>
<evidence type="ECO:0000256" key="1">
    <source>
        <dbReference type="ARBA" id="ARBA00006484"/>
    </source>
</evidence>
<dbReference type="InterPro" id="IPR057326">
    <property type="entry name" value="KR_dom"/>
</dbReference>
<dbReference type="RefSeq" id="WP_189169577.1">
    <property type="nucleotide sequence ID" value="NZ_BMQB01000003.1"/>
</dbReference>
<dbReference type="SUPFAM" id="SSF51735">
    <property type="entry name" value="NAD(P)-binding Rossmann-fold domains"/>
    <property type="match status" value="1"/>
</dbReference>
<dbReference type="SMART" id="SM00822">
    <property type="entry name" value="PKS_KR"/>
    <property type="match status" value="1"/>
</dbReference>
<dbReference type="Pfam" id="PF00106">
    <property type="entry name" value="adh_short"/>
    <property type="match status" value="1"/>
</dbReference>
<dbReference type="CDD" id="cd05374">
    <property type="entry name" value="17beta-HSD-like_SDR_c"/>
    <property type="match status" value="1"/>
</dbReference>
<dbReference type="GO" id="GO:0016491">
    <property type="term" value="F:oxidoreductase activity"/>
    <property type="evidence" value="ECO:0007669"/>
    <property type="project" value="UniProtKB-KW"/>
</dbReference>
<evidence type="ECO:0000256" key="3">
    <source>
        <dbReference type="RuleBase" id="RU000363"/>
    </source>
</evidence>
<dbReference type="PRINTS" id="PR00081">
    <property type="entry name" value="GDHRDH"/>
</dbReference>
<comment type="caution">
    <text evidence="6">The sequence shown here is derived from an EMBL/GenBank/DDBJ whole genome shotgun (WGS) entry which is preliminary data.</text>
</comment>
<dbReference type="InterPro" id="IPR036291">
    <property type="entry name" value="NAD(P)-bd_dom_sf"/>
</dbReference>
<name>A0A8J3F8E7_9ACTN</name>
<feature type="chain" id="PRO_5038513028" evidence="4">
    <location>
        <begin position="22"/>
        <end position="288"/>
    </location>
</feature>
<dbReference type="PANTHER" id="PTHR43976">
    <property type="entry name" value="SHORT CHAIN DEHYDROGENASE"/>
    <property type="match status" value="1"/>
</dbReference>
<accession>A0A8J3F8E7</accession>
<dbReference type="InterPro" id="IPR002347">
    <property type="entry name" value="SDR_fam"/>
</dbReference>
<dbReference type="AlphaFoldDB" id="A0A8J3F8E7"/>
<keyword evidence="7" id="KW-1185">Reference proteome</keyword>
<comment type="similarity">
    <text evidence="1 3">Belongs to the short-chain dehydrogenases/reductases (SDR) family.</text>
</comment>
<evidence type="ECO:0000256" key="4">
    <source>
        <dbReference type="SAM" id="SignalP"/>
    </source>
</evidence>
<protein>
    <submittedName>
        <fullName evidence="6">Short-chain dehydrogenase/reductase</fullName>
    </submittedName>
</protein>
<dbReference type="EMBL" id="BMQB01000003">
    <property type="protein sequence ID" value="GGJ88501.1"/>
    <property type="molecule type" value="Genomic_DNA"/>
</dbReference>
<dbReference type="PRINTS" id="PR00080">
    <property type="entry name" value="SDRFAMILY"/>
</dbReference>
<proteinExistence type="inferred from homology"/>
<organism evidence="6 7">
    <name type="scientific">Pilimelia anulata</name>
    <dbReference type="NCBI Taxonomy" id="53371"/>
    <lineage>
        <taxon>Bacteria</taxon>
        <taxon>Bacillati</taxon>
        <taxon>Actinomycetota</taxon>
        <taxon>Actinomycetes</taxon>
        <taxon>Micromonosporales</taxon>
        <taxon>Micromonosporaceae</taxon>
        <taxon>Pilimelia</taxon>
    </lineage>
</organism>
<dbReference type="Proteomes" id="UP000649739">
    <property type="component" value="Unassembled WGS sequence"/>
</dbReference>
<gene>
    <name evidence="6" type="ORF">GCM10010123_17630</name>
</gene>
<sequence>MTRRWLITGCSSGLGAALAAAAAARGDRVLATARRPEAVAELAGRYPDLITTATLDVRDTASCEAAVSRAVARLGGLDILVNNAAYGQFGAVEEIDDDLLAEQLDTNVGGALRMSRAVLPHLRAAGAGRILMVSSTAAGIAYPGLGAYNASKCALEGLAETLAAEVAAFGIGVTILEPGGYATRYGAALREPHRRIEAYGPITAAIHDGIRSMADGGPGVGQPAEFAAAVLALVDSGEHPMRLPIGAGVADDLLAAWDRRRADMIAARDRRRAGLLAAHRVTGAPEPV</sequence>